<dbReference type="OrthoDB" id="8019734at2"/>
<dbReference type="KEGG" id="moc:BB934_38615"/>
<keyword evidence="1" id="KW-0614">Plasmid</keyword>
<geneLocation type="plasmid" evidence="1">
    <name>unnamed2</name>
</geneLocation>
<sequence length="88" mass="9855">MAITRFSQAPLDKANELFDKLLATSNNAVKTRERLFVDLKEELEPLATLQDEHLFPMLTLHGMHDRLREAINDNVEAAALLGRAGARA</sequence>
<name>A0A1B2EW28_9HYPH</name>
<dbReference type="EMBL" id="CP016619">
    <property type="protein sequence ID" value="ANY84163.1"/>
    <property type="molecule type" value="Genomic_DNA"/>
</dbReference>
<organism evidence="1">
    <name type="scientific">Microvirga ossetica</name>
    <dbReference type="NCBI Taxonomy" id="1882682"/>
    <lineage>
        <taxon>Bacteria</taxon>
        <taxon>Pseudomonadati</taxon>
        <taxon>Pseudomonadota</taxon>
        <taxon>Alphaproteobacteria</taxon>
        <taxon>Hyphomicrobiales</taxon>
        <taxon>Methylobacteriaceae</taxon>
        <taxon>Microvirga</taxon>
    </lineage>
</organism>
<dbReference type="AlphaFoldDB" id="A0A1B2EW28"/>
<evidence type="ECO:0000313" key="1">
    <source>
        <dbReference type="EMBL" id="ANY84163.1"/>
    </source>
</evidence>
<gene>
    <name evidence="1" type="ORF">BB934_38615</name>
</gene>
<accession>A0A1B2EW28</accession>
<reference evidence="1" key="1">
    <citation type="submission" date="2016-07" db="EMBL/GenBank/DDBJ databases">
        <title>Microvirga ossetica sp. nov. a new species of rhizobia isolated from root nodules of the legume species Vicia alpestris Steven originated from North Ossetia region in the Caucasus.</title>
        <authorList>
            <person name="Safronova V.I."/>
            <person name="Kuznetsova I.G."/>
            <person name="Sazanova A.L."/>
            <person name="Belimov A."/>
            <person name="Andronov E."/>
            <person name="Osledkin Y.S."/>
            <person name="Onishchuk O.P."/>
            <person name="Kurchak O.N."/>
            <person name="Shaposhnikov A.I."/>
            <person name="Willems A."/>
            <person name="Tikhonovich I.A."/>
        </authorList>
    </citation>
    <scope>NUCLEOTIDE SEQUENCE [LARGE SCALE GENOMIC DNA]</scope>
    <source>
        <strain evidence="1">V5/3M</strain>
        <plasmid evidence="1">unnamed2</plasmid>
    </source>
</reference>
<protein>
    <submittedName>
        <fullName evidence="1">Uncharacterized protein</fullName>
    </submittedName>
</protein>
<proteinExistence type="predicted"/>
<dbReference type="RefSeq" id="WP_099515093.1">
    <property type="nucleotide sequence ID" value="NZ_CP016619.1"/>
</dbReference>